<protein>
    <submittedName>
        <fullName evidence="1">Uncharacterized protein</fullName>
    </submittedName>
</protein>
<feature type="non-terminal residue" evidence="1">
    <location>
        <position position="50"/>
    </location>
</feature>
<dbReference type="EMBL" id="SKCS01000166">
    <property type="protein sequence ID" value="TNN14808.1"/>
    <property type="molecule type" value="Genomic_DNA"/>
</dbReference>
<dbReference type="Proteomes" id="UP000311919">
    <property type="component" value="Unassembled WGS sequence"/>
</dbReference>
<evidence type="ECO:0000313" key="2">
    <source>
        <dbReference type="Proteomes" id="UP000311919"/>
    </source>
</evidence>
<proteinExistence type="predicted"/>
<comment type="caution">
    <text evidence="1">The sequence shown here is derived from an EMBL/GenBank/DDBJ whole genome shotgun (WGS) entry which is preliminary data.</text>
</comment>
<evidence type="ECO:0000313" key="1">
    <source>
        <dbReference type="EMBL" id="TNN14808.1"/>
    </source>
</evidence>
<gene>
    <name evidence="1" type="ORF">EWB00_001963</name>
</gene>
<name>A0A4Z2DEG5_SCHJA</name>
<accession>A0A4Z2DEG5</accession>
<organism evidence="1 2">
    <name type="scientific">Schistosoma japonicum</name>
    <name type="common">Blood fluke</name>
    <dbReference type="NCBI Taxonomy" id="6182"/>
    <lineage>
        <taxon>Eukaryota</taxon>
        <taxon>Metazoa</taxon>
        <taxon>Spiralia</taxon>
        <taxon>Lophotrochozoa</taxon>
        <taxon>Platyhelminthes</taxon>
        <taxon>Trematoda</taxon>
        <taxon>Digenea</taxon>
        <taxon>Strigeidida</taxon>
        <taxon>Schistosomatoidea</taxon>
        <taxon>Schistosomatidae</taxon>
        <taxon>Schistosoma</taxon>
    </lineage>
</organism>
<keyword evidence="2" id="KW-1185">Reference proteome</keyword>
<sequence>MKSLLAGLSCVGRHIYDWSPYDIHNQRSDVLSDNLKLAESGNIYLCFQLT</sequence>
<reference evidence="1 2" key="1">
    <citation type="submission" date="2019-03" db="EMBL/GenBank/DDBJ databases">
        <title>An improved genome assembly of the fluke Schistosoma japonicum.</title>
        <authorList>
            <person name="Hu W."/>
            <person name="Luo F."/>
            <person name="Yin M."/>
            <person name="Mo X."/>
            <person name="Sun C."/>
            <person name="Wu Q."/>
            <person name="Zhu B."/>
            <person name="Xiang M."/>
            <person name="Wang J."/>
            <person name="Wang Y."/>
            <person name="Zhang T."/>
            <person name="Xu B."/>
            <person name="Zheng H."/>
            <person name="Feng Z."/>
        </authorList>
    </citation>
    <scope>NUCLEOTIDE SEQUENCE [LARGE SCALE GENOMIC DNA]</scope>
    <source>
        <strain evidence="1">HuSjv2</strain>
        <tissue evidence="1">Worms</tissue>
    </source>
</reference>
<dbReference type="AlphaFoldDB" id="A0A4Z2DEG5"/>